<proteinExistence type="predicted"/>
<evidence type="ECO:0000313" key="1">
    <source>
        <dbReference type="EMBL" id="MFD2902520.1"/>
    </source>
</evidence>
<dbReference type="EMBL" id="JBHUPE010000001">
    <property type="protein sequence ID" value="MFD2902520.1"/>
    <property type="molecule type" value="Genomic_DNA"/>
</dbReference>
<name>A0ABW5YQ07_9SPHI</name>
<dbReference type="Proteomes" id="UP001597509">
    <property type="component" value="Unassembled WGS sequence"/>
</dbReference>
<sequence>MNFKRYLMKVIPDFEEKLKDKFDKNVLDDLLNNQLSKIKGKPFYNIMILLTSEFDLITKDTFTLIIEDAKASILDKKNKANTEEKRRNNIQKFIDQFITLQTDIADSAYISETRLSKILTSKIDDFYAWEVVSIANSQNYSRLKAFEDLYKNDSV</sequence>
<evidence type="ECO:0000313" key="2">
    <source>
        <dbReference type="Proteomes" id="UP001597509"/>
    </source>
</evidence>
<dbReference type="RefSeq" id="WP_380917546.1">
    <property type="nucleotide sequence ID" value="NZ_JBHUPE010000001.1"/>
</dbReference>
<accession>A0ABW5YQ07</accession>
<protein>
    <submittedName>
        <fullName evidence="1">Uncharacterized protein</fullName>
    </submittedName>
</protein>
<keyword evidence="2" id="KW-1185">Reference proteome</keyword>
<gene>
    <name evidence="1" type="ORF">ACFS6I_01190</name>
</gene>
<organism evidence="1 2">
    <name type="scientific">Sphingobacterium anhuiense</name>
    <dbReference type="NCBI Taxonomy" id="493780"/>
    <lineage>
        <taxon>Bacteria</taxon>
        <taxon>Pseudomonadati</taxon>
        <taxon>Bacteroidota</taxon>
        <taxon>Sphingobacteriia</taxon>
        <taxon>Sphingobacteriales</taxon>
        <taxon>Sphingobacteriaceae</taxon>
        <taxon>Sphingobacterium</taxon>
    </lineage>
</organism>
<comment type="caution">
    <text evidence="1">The sequence shown here is derived from an EMBL/GenBank/DDBJ whole genome shotgun (WGS) entry which is preliminary data.</text>
</comment>
<reference evidence="2" key="1">
    <citation type="journal article" date="2019" name="Int. J. Syst. Evol. Microbiol.">
        <title>The Global Catalogue of Microorganisms (GCM) 10K type strain sequencing project: providing services to taxonomists for standard genome sequencing and annotation.</title>
        <authorList>
            <consortium name="The Broad Institute Genomics Platform"/>
            <consortium name="The Broad Institute Genome Sequencing Center for Infectious Disease"/>
            <person name="Wu L."/>
            <person name="Ma J."/>
        </authorList>
    </citation>
    <scope>NUCLEOTIDE SEQUENCE [LARGE SCALE GENOMIC DNA]</scope>
    <source>
        <strain evidence="2">KCTC 22209</strain>
    </source>
</reference>